<name>A0A2M8M6S5_PREIN</name>
<dbReference type="EMBL" id="PGGD01000001">
    <property type="protein sequence ID" value="PJE99917.1"/>
    <property type="molecule type" value="Genomic_DNA"/>
</dbReference>
<dbReference type="GO" id="GO:0016758">
    <property type="term" value="F:hexosyltransferase activity"/>
    <property type="evidence" value="ECO:0007669"/>
    <property type="project" value="UniProtKB-ARBA"/>
</dbReference>
<dbReference type="SUPFAM" id="SSF53448">
    <property type="entry name" value="Nucleotide-diphospho-sugar transferases"/>
    <property type="match status" value="1"/>
</dbReference>
<dbReference type="Proteomes" id="UP000228641">
    <property type="component" value="Unassembled WGS sequence"/>
</dbReference>
<evidence type="ECO:0000313" key="2">
    <source>
        <dbReference type="EMBL" id="PJE99917.1"/>
    </source>
</evidence>
<protein>
    <submittedName>
        <fullName evidence="2">Glycosyltransferase family 2 protein</fullName>
    </submittedName>
</protein>
<feature type="domain" description="Glycosyltransferase 2-like" evidence="1">
    <location>
        <begin position="9"/>
        <end position="153"/>
    </location>
</feature>
<dbReference type="Pfam" id="PF00535">
    <property type="entry name" value="Glycos_transf_2"/>
    <property type="match status" value="1"/>
</dbReference>
<reference evidence="2 3" key="1">
    <citation type="submission" date="2017-11" db="EMBL/GenBank/DDBJ databases">
        <title>Genome sequencing of Prevotella intermedia KCOM 1779.</title>
        <authorList>
            <person name="Kook J.-K."/>
            <person name="Park S.-N."/>
            <person name="Lim Y.K."/>
        </authorList>
    </citation>
    <scope>NUCLEOTIDE SEQUENCE [LARGE SCALE GENOMIC DNA]</scope>
    <source>
        <strain evidence="2 3">KCOM 1779</strain>
    </source>
</reference>
<dbReference type="PANTHER" id="PTHR22916">
    <property type="entry name" value="GLYCOSYLTRANSFERASE"/>
    <property type="match status" value="1"/>
</dbReference>
<dbReference type="InterPro" id="IPR001173">
    <property type="entry name" value="Glyco_trans_2-like"/>
</dbReference>
<sequence>MIKDNMLITVFTPTYNRAQLLPRLHKTLQEQTNKDFEWVIVDDGSTDNTKEVIENIIIQQENDFPIRYFYKENGGKHTAINQGVKEAKGELFFIADSDDLLPNNSIEIVVNEFAKIKDKKEIGAIVGFDNFINKSNSITEFPFKTEECTFTEFGNKWRINQDMKEVFRTSVLKEIPFPEIENERFCPEDLEWLLISHKYLFHYFDKFIYTAEYQENGLSANITKIRMNSPILTTWTYAEYNEFNTSIYKKIRNAINYWRFYFCIEDKSKIRKRINPFWIGLSPIGWLFHIKDRIRIKKK</sequence>
<keyword evidence="2" id="KW-0808">Transferase</keyword>
<proteinExistence type="predicted"/>
<evidence type="ECO:0000259" key="1">
    <source>
        <dbReference type="Pfam" id="PF00535"/>
    </source>
</evidence>
<accession>A0A2M8M6S5</accession>
<dbReference type="InterPro" id="IPR029044">
    <property type="entry name" value="Nucleotide-diphossugar_trans"/>
</dbReference>
<comment type="caution">
    <text evidence="2">The sequence shown here is derived from an EMBL/GenBank/DDBJ whole genome shotgun (WGS) entry which is preliminary data.</text>
</comment>
<evidence type="ECO:0000313" key="3">
    <source>
        <dbReference type="Proteomes" id="UP000228641"/>
    </source>
</evidence>
<dbReference type="CDD" id="cd00761">
    <property type="entry name" value="Glyco_tranf_GTA_type"/>
    <property type="match status" value="1"/>
</dbReference>
<dbReference type="Gene3D" id="3.90.550.10">
    <property type="entry name" value="Spore Coat Polysaccharide Biosynthesis Protein SpsA, Chain A"/>
    <property type="match status" value="1"/>
</dbReference>
<dbReference type="AlphaFoldDB" id="A0A2M8M6S5"/>
<gene>
    <name evidence="2" type="ORF">CUB97_00680</name>
</gene>
<organism evidence="2 3">
    <name type="scientific">Prevotella intermedia</name>
    <dbReference type="NCBI Taxonomy" id="28131"/>
    <lineage>
        <taxon>Bacteria</taxon>
        <taxon>Pseudomonadati</taxon>
        <taxon>Bacteroidota</taxon>
        <taxon>Bacteroidia</taxon>
        <taxon>Bacteroidales</taxon>
        <taxon>Prevotellaceae</taxon>
        <taxon>Prevotella</taxon>
    </lineage>
</organism>
<dbReference type="PANTHER" id="PTHR22916:SF3">
    <property type="entry name" value="UDP-GLCNAC:BETAGAL BETA-1,3-N-ACETYLGLUCOSAMINYLTRANSFERASE-LIKE PROTEIN 1"/>
    <property type="match status" value="1"/>
</dbReference>